<evidence type="ECO:0000313" key="1">
    <source>
        <dbReference type="EMBL" id="ENV15149.1"/>
    </source>
</evidence>
<name>N8Y1E2_ACIGI</name>
<dbReference type="HOGENOM" id="CLU_067316_1_1_6"/>
<protein>
    <recommendedName>
        <fullName evidence="3">AbiEi antitoxin C-terminal domain-containing protein</fullName>
    </recommendedName>
</protein>
<proteinExistence type="predicted"/>
<dbReference type="Pfam" id="PF19570">
    <property type="entry name" value="DUF6088"/>
    <property type="match status" value="1"/>
</dbReference>
<keyword evidence="2" id="KW-1185">Reference proteome</keyword>
<dbReference type="Proteomes" id="UP000013148">
    <property type="component" value="Unassembled WGS sequence"/>
</dbReference>
<dbReference type="InterPro" id="IPR045738">
    <property type="entry name" value="DUF6088"/>
</dbReference>
<dbReference type="EMBL" id="APPJ01000014">
    <property type="protein sequence ID" value="ENV15149.1"/>
    <property type="molecule type" value="Genomic_DNA"/>
</dbReference>
<evidence type="ECO:0008006" key="3">
    <source>
        <dbReference type="Google" id="ProtNLM"/>
    </source>
</evidence>
<dbReference type="RefSeq" id="WP_004822835.1">
    <property type="nucleotide sequence ID" value="NZ_KB849456.1"/>
</dbReference>
<comment type="caution">
    <text evidence="1">The sequence shown here is derived from an EMBL/GenBank/DDBJ whole genome shotgun (WGS) entry which is preliminary data.</text>
</comment>
<reference evidence="1 2" key="1">
    <citation type="submission" date="2013-02" db="EMBL/GenBank/DDBJ databases">
        <title>The Genome Sequence of Acinetobacter guillouiae NIPH 991.</title>
        <authorList>
            <consortium name="The Broad Institute Genome Sequencing Platform"/>
            <consortium name="The Broad Institute Genome Sequencing Center for Infectious Disease"/>
            <person name="Cerqueira G."/>
            <person name="Feldgarden M."/>
            <person name="Courvalin P."/>
            <person name="Perichon B."/>
            <person name="Grillot-Courvalin C."/>
            <person name="Clermont D."/>
            <person name="Rocha E."/>
            <person name="Yoon E.-J."/>
            <person name="Nemec A."/>
            <person name="Walker B."/>
            <person name="Young S.K."/>
            <person name="Zeng Q."/>
            <person name="Gargeya S."/>
            <person name="Fitzgerald M."/>
            <person name="Haas B."/>
            <person name="Abouelleil A."/>
            <person name="Alvarado L."/>
            <person name="Arachchi H.M."/>
            <person name="Berlin A.M."/>
            <person name="Chapman S.B."/>
            <person name="Dewar J."/>
            <person name="Goldberg J."/>
            <person name="Griggs A."/>
            <person name="Gujja S."/>
            <person name="Hansen M."/>
            <person name="Howarth C."/>
            <person name="Imamovic A."/>
            <person name="Larimer J."/>
            <person name="McCowan C."/>
            <person name="Murphy C."/>
            <person name="Neiman D."/>
            <person name="Pearson M."/>
            <person name="Priest M."/>
            <person name="Roberts A."/>
            <person name="Saif S."/>
            <person name="Shea T."/>
            <person name="Sisk P."/>
            <person name="Sykes S."/>
            <person name="Wortman J."/>
            <person name="Nusbaum C."/>
            <person name="Birren B."/>
        </authorList>
    </citation>
    <scope>NUCLEOTIDE SEQUENCE [LARGE SCALE GENOMIC DNA]</scope>
    <source>
        <strain evidence="1 2">NIPH 991</strain>
    </source>
</reference>
<dbReference type="AlphaFoldDB" id="N8Y1E2"/>
<dbReference type="PATRIC" id="fig|1217656.3.peg.3812"/>
<dbReference type="eggNOG" id="COG5340">
    <property type="taxonomic scope" value="Bacteria"/>
</dbReference>
<sequence>MHKSFKLSGSCTQNERQTSSVAKQVQSQISKYHGGHIFTAENLKVEGSHDAILRSLSRLVEKGEIKRIHKGIYYKPEISHILKGKALPPDLNETIKVISRSNKEKLQVHGAIAANKLGISNQVPMTKVFYTSGASREIIIAGSRVKFIHTESKILLQSSSTEVGLAISAMYFLGKELVNEKVIFQIKSYLTKEQFEDLKNLKLTSWMKSALDKKEYNHYDVHA</sequence>
<organism evidence="1 2">
    <name type="scientific">Acinetobacter guillouiae NIPH 991</name>
    <dbReference type="NCBI Taxonomy" id="1217656"/>
    <lineage>
        <taxon>Bacteria</taxon>
        <taxon>Pseudomonadati</taxon>
        <taxon>Pseudomonadota</taxon>
        <taxon>Gammaproteobacteria</taxon>
        <taxon>Moraxellales</taxon>
        <taxon>Moraxellaceae</taxon>
        <taxon>Acinetobacter</taxon>
    </lineage>
</organism>
<accession>N8Y1E2</accession>
<evidence type="ECO:0000313" key="2">
    <source>
        <dbReference type="Proteomes" id="UP000013148"/>
    </source>
</evidence>
<gene>
    <name evidence="1" type="ORF">F964_03871</name>
</gene>